<evidence type="ECO:0000313" key="3">
    <source>
        <dbReference type="Proteomes" id="UP000489600"/>
    </source>
</evidence>
<gene>
    <name evidence="2" type="ORF">ANE_LOCUS12118</name>
</gene>
<dbReference type="Proteomes" id="UP000489600">
    <property type="component" value="Unassembled WGS sequence"/>
</dbReference>
<evidence type="ECO:0000313" key="2">
    <source>
        <dbReference type="EMBL" id="VVB01674.1"/>
    </source>
</evidence>
<protein>
    <submittedName>
        <fullName evidence="2">Uncharacterized protein</fullName>
    </submittedName>
</protein>
<dbReference type="EMBL" id="CABITT030000004">
    <property type="protein sequence ID" value="VVB01674.1"/>
    <property type="molecule type" value="Genomic_DNA"/>
</dbReference>
<organism evidence="2 3">
    <name type="scientific">Arabis nemorensis</name>
    <dbReference type="NCBI Taxonomy" id="586526"/>
    <lineage>
        <taxon>Eukaryota</taxon>
        <taxon>Viridiplantae</taxon>
        <taxon>Streptophyta</taxon>
        <taxon>Embryophyta</taxon>
        <taxon>Tracheophyta</taxon>
        <taxon>Spermatophyta</taxon>
        <taxon>Magnoliopsida</taxon>
        <taxon>eudicotyledons</taxon>
        <taxon>Gunneridae</taxon>
        <taxon>Pentapetalae</taxon>
        <taxon>rosids</taxon>
        <taxon>malvids</taxon>
        <taxon>Brassicales</taxon>
        <taxon>Brassicaceae</taxon>
        <taxon>Arabideae</taxon>
        <taxon>Arabis</taxon>
    </lineage>
</organism>
<name>A0A565BK31_9BRAS</name>
<keyword evidence="3" id="KW-1185">Reference proteome</keyword>
<feature type="compositionally biased region" description="Gly residues" evidence="1">
    <location>
        <begin position="75"/>
        <end position="89"/>
    </location>
</feature>
<sequence>MGKNVLAVPLPILATPNGLNVEIKIICQVRDYANLVELVEKAALTESRWDEKGKRKLSEVVKITKPSRPASVNLRGGGNTEGGYCPGNN</sequence>
<dbReference type="AlphaFoldDB" id="A0A565BK31"/>
<proteinExistence type="predicted"/>
<comment type="caution">
    <text evidence="2">The sequence shown here is derived from an EMBL/GenBank/DDBJ whole genome shotgun (WGS) entry which is preliminary data.</text>
</comment>
<feature type="region of interest" description="Disordered" evidence="1">
    <location>
        <begin position="68"/>
        <end position="89"/>
    </location>
</feature>
<evidence type="ECO:0000256" key="1">
    <source>
        <dbReference type="SAM" id="MobiDB-lite"/>
    </source>
</evidence>
<accession>A0A565BK31</accession>
<reference evidence="2" key="1">
    <citation type="submission" date="2019-07" db="EMBL/GenBank/DDBJ databases">
        <authorList>
            <person name="Dittberner H."/>
        </authorList>
    </citation>
    <scope>NUCLEOTIDE SEQUENCE [LARGE SCALE GENOMIC DNA]</scope>
</reference>